<accession>A0A1N7Q7M5</accession>
<organism evidence="1 2">
    <name type="scientific">Chryseobacterium ureilyticum</name>
    <dbReference type="NCBI Taxonomy" id="373668"/>
    <lineage>
        <taxon>Bacteria</taxon>
        <taxon>Pseudomonadati</taxon>
        <taxon>Bacteroidota</taxon>
        <taxon>Flavobacteriia</taxon>
        <taxon>Flavobacteriales</taxon>
        <taxon>Weeksellaceae</taxon>
        <taxon>Chryseobacterium group</taxon>
        <taxon>Chryseobacterium</taxon>
    </lineage>
</organism>
<name>A0A1N7Q7M5_9FLAO</name>
<sequence>MEDESTFIPNTKLQYLYHVYIDDSFLKEK</sequence>
<proteinExistence type="predicted"/>
<gene>
    <name evidence="1" type="ORF">SAMN05421786_10810</name>
</gene>
<dbReference type="EMBL" id="FTOL01000008">
    <property type="protein sequence ID" value="SIT18853.1"/>
    <property type="molecule type" value="Genomic_DNA"/>
</dbReference>
<evidence type="ECO:0000313" key="1">
    <source>
        <dbReference type="EMBL" id="SIT18853.1"/>
    </source>
</evidence>
<keyword evidence="2" id="KW-1185">Reference proteome</keyword>
<reference evidence="2" key="1">
    <citation type="submission" date="2017-01" db="EMBL/GenBank/DDBJ databases">
        <authorList>
            <person name="Varghese N."/>
            <person name="Submissions S."/>
        </authorList>
    </citation>
    <scope>NUCLEOTIDE SEQUENCE [LARGE SCALE GENOMIC DNA]</scope>
    <source>
        <strain evidence="2">DSM 18017</strain>
    </source>
</reference>
<protein>
    <submittedName>
        <fullName evidence="1">Uncharacterized protein</fullName>
    </submittedName>
</protein>
<dbReference type="STRING" id="373668.SAMN05421786_10810"/>
<evidence type="ECO:0000313" key="2">
    <source>
        <dbReference type="Proteomes" id="UP000186744"/>
    </source>
</evidence>
<dbReference type="Proteomes" id="UP000186744">
    <property type="component" value="Unassembled WGS sequence"/>
</dbReference>
<dbReference type="AlphaFoldDB" id="A0A1N7Q7M5"/>